<dbReference type="InterPro" id="IPR052925">
    <property type="entry name" value="Phage_Integrase-like_Recomb"/>
</dbReference>
<dbReference type="InterPro" id="IPR010998">
    <property type="entry name" value="Integrase_recombinase_N"/>
</dbReference>
<dbReference type="SUPFAM" id="SSF47823">
    <property type="entry name" value="lambda integrase-like, N-terminal domain"/>
    <property type="match status" value="1"/>
</dbReference>
<proteinExistence type="predicted"/>
<dbReference type="InterPro" id="IPR011010">
    <property type="entry name" value="DNA_brk_join_enz"/>
</dbReference>
<evidence type="ECO:0000259" key="5">
    <source>
        <dbReference type="PROSITE" id="PS51898"/>
    </source>
</evidence>
<evidence type="ECO:0000313" key="7">
    <source>
        <dbReference type="EMBL" id="MBC9207393.1"/>
    </source>
</evidence>
<reference evidence="7 8" key="1">
    <citation type="journal article" date="2013" name="Int. J. Syst. Evol. Microbiol.">
        <title>Roseomonas aerophila sp. nov., isolated from air.</title>
        <authorList>
            <person name="Kim S.J."/>
            <person name="Weon H.Y."/>
            <person name="Ahn J.H."/>
            <person name="Hong S.B."/>
            <person name="Seok S.J."/>
            <person name="Whang K.S."/>
            <person name="Kwon S.W."/>
        </authorList>
    </citation>
    <scope>NUCLEOTIDE SEQUENCE [LARGE SCALE GENOMIC DNA]</scope>
    <source>
        <strain evidence="7 8">NBRC 108923</strain>
    </source>
</reference>
<dbReference type="Gene3D" id="1.10.443.10">
    <property type="entry name" value="Intergrase catalytic core"/>
    <property type="match status" value="1"/>
</dbReference>
<keyword evidence="2 4" id="KW-0238">DNA-binding</keyword>
<dbReference type="RefSeq" id="WP_187784563.1">
    <property type="nucleotide sequence ID" value="NZ_JACTVA010000017.1"/>
</dbReference>
<feature type="domain" description="Tyr recombinase" evidence="5">
    <location>
        <begin position="129"/>
        <end position="327"/>
    </location>
</feature>
<keyword evidence="3" id="KW-0233">DNA recombination</keyword>
<sequence length="331" mass="36366">MGGEIAIGSAQAAQWVAEPTEQGLAALLAAEEYLQLSFAPATQRAYSADWKDFLRFCAEMGFVAMPATPKTVAAYLVSIAKLRSPATVRRRLAAIRLAHRLAREAAPAEDAEVQIALKGTRRRHGRPVQQAAAIRLTELRRLLSTCTEDATGRRDRALLLLGFAGALRRSELVALDVTDLTHTMEGLRLRIRRSKTDTAAEGVELGIPRGRNPLTCPVRAVEAWLATLKHRTGPLFRAVHQTGAIGRERLHADSVRFILQAHARKAGLPVTGPKRITAHGLRAGFITEAYDRGLRDRDIMQHSRHRDLKTMHGYVRLARLLTDSPAGEVGL</sequence>
<accession>A0ABR7RLT7</accession>
<protein>
    <submittedName>
        <fullName evidence="7">Tyrosine-type recombinase/integrase</fullName>
    </submittedName>
</protein>
<evidence type="ECO:0000259" key="6">
    <source>
        <dbReference type="PROSITE" id="PS51900"/>
    </source>
</evidence>
<keyword evidence="1" id="KW-0229">DNA integration</keyword>
<evidence type="ECO:0000256" key="1">
    <source>
        <dbReference type="ARBA" id="ARBA00022908"/>
    </source>
</evidence>
<evidence type="ECO:0000256" key="3">
    <source>
        <dbReference type="ARBA" id="ARBA00023172"/>
    </source>
</evidence>
<comment type="caution">
    <text evidence="7">The sequence shown here is derived from an EMBL/GenBank/DDBJ whole genome shotgun (WGS) entry which is preliminary data.</text>
</comment>
<feature type="domain" description="Core-binding (CB)" evidence="6">
    <location>
        <begin position="24"/>
        <end position="103"/>
    </location>
</feature>
<dbReference type="InterPro" id="IPR013762">
    <property type="entry name" value="Integrase-like_cat_sf"/>
</dbReference>
<dbReference type="PANTHER" id="PTHR34605">
    <property type="entry name" value="PHAGE_INTEGRASE DOMAIN-CONTAINING PROTEIN"/>
    <property type="match status" value="1"/>
</dbReference>
<organism evidence="7 8">
    <name type="scientific">Teichococcus aerophilus</name>
    <dbReference type="NCBI Taxonomy" id="1224513"/>
    <lineage>
        <taxon>Bacteria</taxon>
        <taxon>Pseudomonadati</taxon>
        <taxon>Pseudomonadota</taxon>
        <taxon>Alphaproteobacteria</taxon>
        <taxon>Acetobacterales</taxon>
        <taxon>Roseomonadaceae</taxon>
        <taxon>Roseomonas</taxon>
    </lineage>
</organism>
<dbReference type="InterPro" id="IPR044068">
    <property type="entry name" value="CB"/>
</dbReference>
<evidence type="ECO:0000256" key="2">
    <source>
        <dbReference type="ARBA" id="ARBA00023125"/>
    </source>
</evidence>
<dbReference type="Gene3D" id="1.10.150.130">
    <property type="match status" value="1"/>
</dbReference>
<evidence type="ECO:0000256" key="4">
    <source>
        <dbReference type="PROSITE-ProRule" id="PRU01248"/>
    </source>
</evidence>
<dbReference type="InterPro" id="IPR002104">
    <property type="entry name" value="Integrase_catalytic"/>
</dbReference>
<gene>
    <name evidence="7" type="ORF">IBL26_11140</name>
</gene>
<name>A0ABR7RLT7_9PROT</name>
<dbReference type="EMBL" id="JACTVA010000017">
    <property type="protein sequence ID" value="MBC9207393.1"/>
    <property type="molecule type" value="Genomic_DNA"/>
</dbReference>
<keyword evidence="8" id="KW-1185">Reference proteome</keyword>
<dbReference type="PROSITE" id="PS51900">
    <property type="entry name" value="CB"/>
    <property type="match status" value="1"/>
</dbReference>
<dbReference type="PANTHER" id="PTHR34605:SF4">
    <property type="entry name" value="DNA ADENINE METHYLTRANSFERASE"/>
    <property type="match status" value="1"/>
</dbReference>
<dbReference type="Pfam" id="PF00589">
    <property type="entry name" value="Phage_integrase"/>
    <property type="match status" value="1"/>
</dbReference>
<dbReference type="PROSITE" id="PS51898">
    <property type="entry name" value="TYR_RECOMBINASE"/>
    <property type="match status" value="1"/>
</dbReference>
<dbReference type="SUPFAM" id="SSF56349">
    <property type="entry name" value="DNA breaking-rejoining enzymes"/>
    <property type="match status" value="1"/>
</dbReference>
<dbReference type="Proteomes" id="UP000626026">
    <property type="component" value="Unassembled WGS sequence"/>
</dbReference>
<evidence type="ECO:0000313" key="8">
    <source>
        <dbReference type="Proteomes" id="UP000626026"/>
    </source>
</evidence>